<comment type="pathway">
    <text evidence="5 13">Protein modification; protein glycosylation.</text>
</comment>
<evidence type="ECO:0000256" key="11">
    <source>
        <dbReference type="ARBA" id="ARBA00022842"/>
    </source>
</evidence>
<keyword evidence="18" id="KW-1185">Reference proteome</keyword>
<dbReference type="PANTHER" id="PTHR43398">
    <property type="entry name" value="DOLICHOL-PHOSPHATE MANNOSYLTRANSFERASE SUBUNIT 1"/>
    <property type="match status" value="1"/>
</dbReference>
<evidence type="ECO:0000256" key="2">
    <source>
        <dbReference type="ARBA" id="ARBA00001936"/>
    </source>
</evidence>
<gene>
    <name evidence="17" type="ORF">APUTEX25_000341</name>
    <name evidence="16" type="ORF">F751_6772</name>
    <name evidence="15" type="ORF">g.4052</name>
</gene>
<dbReference type="GO" id="GO:0004582">
    <property type="term" value="F:dolichyl-phosphate beta-D-mannosyltransferase activity"/>
    <property type="evidence" value="ECO:0007669"/>
    <property type="project" value="UniProtKB-UniRule"/>
</dbReference>
<dbReference type="Proteomes" id="UP000028924">
    <property type="component" value="Unassembled WGS sequence"/>
</dbReference>
<keyword evidence="9" id="KW-0479">Metal-binding</keyword>
<evidence type="ECO:0000259" key="14">
    <source>
        <dbReference type="Pfam" id="PF00535"/>
    </source>
</evidence>
<dbReference type="KEGG" id="apro:F751_6772"/>
<evidence type="ECO:0000313" key="15">
    <source>
        <dbReference type="EMBL" id="JAT72041.1"/>
    </source>
</evidence>
<evidence type="ECO:0000256" key="13">
    <source>
        <dbReference type="RuleBase" id="RU365083"/>
    </source>
</evidence>
<dbReference type="Gene3D" id="3.90.550.10">
    <property type="entry name" value="Spore Coat Polysaccharide Biosynthesis Protein SpsA, Chain A"/>
    <property type="match status" value="1"/>
</dbReference>
<evidence type="ECO:0000313" key="18">
    <source>
        <dbReference type="Proteomes" id="UP000028924"/>
    </source>
</evidence>
<dbReference type="CDD" id="cd06442">
    <property type="entry name" value="DPM1_like"/>
    <property type="match status" value="1"/>
</dbReference>
<proteinExistence type="inferred from homology"/>
<comment type="cofactor">
    <cofactor evidence="3">
        <name>Mg(2+)</name>
        <dbReference type="ChEBI" id="CHEBI:18420"/>
    </cofactor>
</comment>
<protein>
    <recommendedName>
        <fullName evidence="13">Dolichol-phosphate mannosyltransferase subunit 1</fullName>
        <ecNumber evidence="13">2.4.1.83</ecNumber>
    </recommendedName>
</protein>
<keyword evidence="7 13" id="KW-0328">Glycosyltransferase</keyword>
<evidence type="ECO:0000256" key="4">
    <source>
        <dbReference type="ARBA" id="ARBA00004240"/>
    </source>
</evidence>
<dbReference type="EMBL" id="QOKY01000172">
    <property type="protein sequence ID" value="RMZ54824.1"/>
    <property type="molecule type" value="Genomic_DNA"/>
</dbReference>
<evidence type="ECO:0000256" key="10">
    <source>
        <dbReference type="ARBA" id="ARBA00022824"/>
    </source>
</evidence>
<dbReference type="GO" id="GO:0006488">
    <property type="term" value="P:dolichol-linked oligosaccharide biosynthetic process"/>
    <property type="evidence" value="ECO:0007669"/>
    <property type="project" value="TreeGrafter"/>
</dbReference>
<evidence type="ECO:0000256" key="5">
    <source>
        <dbReference type="ARBA" id="ARBA00004922"/>
    </source>
</evidence>
<name>A0A087SDK0_AUXPR</name>
<organism evidence="16 18">
    <name type="scientific">Auxenochlorella protothecoides</name>
    <name type="common">Green microalga</name>
    <name type="synonym">Chlorella protothecoides</name>
    <dbReference type="NCBI Taxonomy" id="3075"/>
    <lineage>
        <taxon>Eukaryota</taxon>
        <taxon>Viridiplantae</taxon>
        <taxon>Chlorophyta</taxon>
        <taxon>core chlorophytes</taxon>
        <taxon>Trebouxiophyceae</taxon>
        <taxon>Chlorellales</taxon>
        <taxon>Chlorellaceae</taxon>
        <taxon>Auxenochlorella</taxon>
    </lineage>
</organism>
<dbReference type="OrthoDB" id="2603at2759"/>
<dbReference type="GO" id="GO:0005789">
    <property type="term" value="C:endoplasmic reticulum membrane"/>
    <property type="evidence" value="ECO:0007669"/>
    <property type="project" value="TreeGrafter"/>
</dbReference>
<sequence>MVVRRVHTTSKYSVLLPTYNERQNIPIIIYLLVETFELHKIRFEIIVVDDNSPDGTQDVVKQLQRVYGEDRIQLRPRAGKLGLGTAYVHGLQYASGDFVIIMDADLSHHPKYLPDFIAKQAATGADVVTGTRYGPGGGVYGWNFKRKLISRGANTLAATLLQPGVSDLTGSFRLYRTACLEKLIRLATSKGYAFQMEIMVRARSLGYTVAEVPIVFVDRVYGASKLGGAEILLYVKGLLKLLVTT</sequence>
<comment type="subunit">
    <text evidence="13">Component of the dolichol-phosphate mannose (DPM) synthase complex.</text>
</comment>
<evidence type="ECO:0000256" key="7">
    <source>
        <dbReference type="ARBA" id="ARBA00022676"/>
    </source>
</evidence>
<dbReference type="GO" id="GO:0035269">
    <property type="term" value="P:protein O-linked glycosylation via mannose"/>
    <property type="evidence" value="ECO:0007669"/>
    <property type="project" value="TreeGrafter"/>
</dbReference>
<reference evidence="16 18" key="1">
    <citation type="journal article" date="2014" name="BMC Genomics">
        <title>Oil accumulation mechanisms of the oleaginous microalga Chlorella protothecoides revealed through its genome, transcriptomes, and proteomes.</title>
        <authorList>
            <person name="Gao C."/>
            <person name="Wang Y."/>
            <person name="Shen Y."/>
            <person name="Yan D."/>
            <person name="He X."/>
            <person name="Dai J."/>
            <person name="Wu Q."/>
        </authorList>
    </citation>
    <scope>NUCLEOTIDE SEQUENCE [LARGE SCALE GENOMIC DNA]</scope>
    <source>
        <strain evidence="16 18">0710</strain>
    </source>
</reference>
<dbReference type="eggNOG" id="KOG2978">
    <property type="taxonomic scope" value="Eukaryota"/>
</dbReference>
<dbReference type="AlphaFoldDB" id="A0A087SDK0"/>
<dbReference type="GO" id="GO:0046872">
    <property type="term" value="F:metal ion binding"/>
    <property type="evidence" value="ECO:0007669"/>
    <property type="project" value="UniProtKB-KW"/>
</dbReference>
<dbReference type="RefSeq" id="XP_011396682.1">
    <property type="nucleotide sequence ID" value="XM_011398380.1"/>
</dbReference>
<comment type="subcellular location">
    <subcellularLocation>
        <location evidence="4 13">Endoplasmic reticulum</location>
    </subcellularLocation>
</comment>
<reference evidence="19" key="3">
    <citation type="journal article" date="2018" name="Algal Res.">
        <title>Characterization of plant carbon substrate utilization by Auxenochlorella protothecoides.</title>
        <authorList>
            <person name="Vogler B.W."/>
            <person name="Starkenburg S.R."/>
            <person name="Sudasinghe N."/>
            <person name="Schambach J.Y."/>
            <person name="Rollin J.A."/>
            <person name="Pattathil S."/>
            <person name="Barry A.N."/>
        </authorList>
    </citation>
    <scope>NUCLEOTIDE SEQUENCE [LARGE SCALE GENOMIC DNA]</scope>
    <source>
        <strain evidence="19">UTEX 25</strain>
    </source>
</reference>
<evidence type="ECO:0000313" key="16">
    <source>
        <dbReference type="EMBL" id="KFM23804.1"/>
    </source>
</evidence>
<reference evidence="15" key="2">
    <citation type="submission" date="2015-08" db="EMBL/GenBank/DDBJ databases">
        <authorList>
            <person name="Babu N.S."/>
            <person name="Beckwith C.J."/>
            <person name="Beseler K.G."/>
            <person name="Brison A."/>
            <person name="Carone J.V."/>
            <person name="Caskin T.P."/>
            <person name="Diamond M."/>
            <person name="Durham M.E."/>
            <person name="Foxe J.M."/>
            <person name="Go M."/>
            <person name="Henderson B.A."/>
            <person name="Jones I.B."/>
            <person name="McGettigan J.A."/>
            <person name="Micheletti S.J."/>
            <person name="Nasrallah M.E."/>
            <person name="Ortiz D."/>
            <person name="Piller C.R."/>
            <person name="Privatt S.R."/>
            <person name="Schneider S.L."/>
            <person name="Sharp S."/>
            <person name="Smith T.C."/>
            <person name="Stanton J.D."/>
            <person name="Ullery H.E."/>
            <person name="Wilson R.J."/>
            <person name="Serrano M.G."/>
            <person name="Buck G."/>
            <person name="Lee V."/>
            <person name="Wang Y."/>
            <person name="Carvalho R."/>
            <person name="Voegtly L."/>
            <person name="Shi R."/>
            <person name="Duckworth R."/>
            <person name="Johnson A."/>
            <person name="Loviza R."/>
            <person name="Walstead R."/>
            <person name="Shah Z."/>
            <person name="Kiflezghi M."/>
            <person name="Wade K."/>
            <person name="Ball S.L."/>
            <person name="Bradley K.W."/>
            <person name="Asai D.J."/>
            <person name="Bowman C.A."/>
            <person name="Russell D.A."/>
            <person name="Pope W.H."/>
            <person name="Jacobs-Sera D."/>
            <person name="Hendrix R.W."/>
            <person name="Hatfull G.F."/>
        </authorList>
    </citation>
    <scope>NUCLEOTIDE SEQUENCE</scope>
</reference>
<evidence type="ECO:0000256" key="1">
    <source>
        <dbReference type="ARBA" id="ARBA00001913"/>
    </source>
</evidence>
<feature type="domain" description="Glycosyltransferase 2-like" evidence="14">
    <location>
        <begin position="13"/>
        <end position="183"/>
    </location>
</feature>
<comment type="function">
    <text evidence="13">Transfers mannose from GDP-mannose to dolichol monophosphate to form dolichol phosphate mannose (Dol-P-Man) which is the mannosyl donor in pathways leading to N-glycosylation, glycosyl phosphatidylinositol membrane anchoring, and O-mannosylation of proteins.</text>
</comment>
<keyword evidence="8 13" id="KW-0808">Transferase</keyword>
<dbReference type="GO" id="GO:0006066">
    <property type="term" value="P:alcohol metabolic process"/>
    <property type="evidence" value="ECO:0007669"/>
    <property type="project" value="UniProtKB-ARBA"/>
</dbReference>
<dbReference type="GO" id="GO:0006506">
    <property type="term" value="P:GPI anchor biosynthetic process"/>
    <property type="evidence" value="ECO:0007669"/>
    <property type="project" value="TreeGrafter"/>
</dbReference>
<dbReference type="PANTHER" id="PTHR43398:SF1">
    <property type="entry name" value="DOLICHOL-PHOSPHATE MANNOSYLTRANSFERASE SUBUNIT 1"/>
    <property type="match status" value="1"/>
</dbReference>
<dbReference type="STRING" id="3075.A0A087SDK0"/>
<keyword evidence="10 13" id="KW-0256">Endoplasmic reticulum</keyword>
<dbReference type="EMBL" id="KL662101">
    <property type="protein sequence ID" value="KFM23804.1"/>
    <property type="molecule type" value="Genomic_DNA"/>
</dbReference>
<evidence type="ECO:0000256" key="3">
    <source>
        <dbReference type="ARBA" id="ARBA00001946"/>
    </source>
</evidence>
<dbReference type="EMBL" id="GDKF01006581">
    <property type="protein sequence ID" value="JAT72041.1"/>
    <property type="molecule type" value="Transcribed_RNA"/>
</dbReference>
<dbReference type="InterPro" id="IPR001173">
    <property type="entry name" value="Glyco_trans_2-like"/>
</dbReference>
<dbReference type="SUPFAM" id="SSF53448">
    <property type="entry name" value="Nucleotide-diphospho-sugar transferases"/>
    <property type="match status" value="1"/>
</dbReference>
<evidence type="ECO:0000256" key="9">
    <source>
        <dbReference type="ARBA" id="ARBA00022723"/>
    </source>
</evidence>
<evidence type="ECO:0000313" key="17">
    <source>
        <dbReference type="EMBL" id="RMZ54824.1"/>
    </source>
</evidence>
<comment type="cofactor">
    <cofactor evidence="1">
        <name>Ca(2+)</name>
        <dbReference type="ChEBI" id="CHEBI:29108"/>
    </cofactor>
</comment>
<keyword evidence="11" id="KW-0460">Magnesium</keyword>
<dbReference type="InterPro" id="IPR029044">
    <property type="entry name" value="Nucleotide-diphossugar_trans"/>
</dbReference>
<dbReference type="Proteomes" id="UP000279271">
    <property type="component" value="Unassembled WGS sequence"/>
</dbReference>
<reference evidence="17" key="4">
    <citation type="submission" date="2018-10" db="EMBL/GenBank/DDBJ databases">
        <authorList>
            <person name="Hovde B."/>
            <person name="Zhang X."/>
        </authorList>
    </citation>
    <scope>NUCLEOTIDE SEQUENCE [LARGE SCALE GENOMIC DNA]</scope>
    <source>
        <strain evidence="17">UTEX 25</strain>
    </source>
</reference>
<dbReference type="InterPro" id="IPR039528">
    <property type="entry name" value="DPM1-like"/>
</dbReference>
<evidence type="ECO:0000313" key="19">
    <source>
        <dbReference type="Proteomes" id="UP000279271"/>
    </source>
</evidence>
<evidence type="ECO:0000256" key="6">
    <source>
        <dbReference type="ARBA" id="ARBA00006739"/>
    </source>
</evidence>
<reference evidence="17" key="5">
    <citation type="submission" date="2018-11" db="EMBL/GenBank/DDBJ databases">
        <title>Characterization of plant carbon substrate utilization by Auxenochlorella protothecoides.</title>
        <authorList>
            <person name="Vogler B.W."/>
            <person name="Starkenburg S.R."/>
            <person name="Sudasinghe N."/>
            <person name="Schambach J.Y."/>
            <person name="Rollin J.A."/>
            <person name="Pattathil S."/>
            <person name="Barry A.N."/>
        </authorList>
    </citation>
    <scope>NUCLEOTIDE SEQUENCE [LARGE SCALE GENOMIC DNA]</scope>
    <source>
        <strain evidence="17">UTEX 25</strain>
    </source>
</reference>
<evidence type="ECO:0000256" key="12">
    <source>
        <dbReference type="ARBA" id="ARBA00023211"/>
    </source>
</evidence>
<accession>A0A087SDK0</accession>
<comment type="catalytic activity">
    <reaction evidence="13">
        <text>a di-trans,poly-cis-dolichyl phosphate + GDP-alpha-D-mannose = a di-trans,poly-cis-dolichyl beta-D-mannosyl phosphate + GDP</text>
        <dbReference type="Rhea" id="RHEA:21184"/>
        <dbReference type="Rhea" id="RHEA-COMP:19498"/>
        <dbReference type="Rhea" id="RHEA-COMP:19501"/>
        <dbReference type="ChEBI" id="CHEBI:57527"/>
        <dbReference type="ChEBI" id="CHEBI:57683"/>
        <dbReference type="ChEBI" id="CHEBI:58189"/>
        <dbReference type="ChEBI" id="CHEBI:58211"/>
    </reaction>
</comment>
<dbReference type="Pfam" id="PF00535">
    <property type="entry name" value="Glycos_transf_2"/>
    <property type="match status" value="1"/>
</dbReference>
<dbReference type="UniPathway" id="UPA00378"/>
<keyword evidence="12" id="KW-0464">Manganese</keyword>
<dbReference type="EC" id="2.4.1.83" evidence="13"/>
<dbReference type="GeneID" id="23618163"/>
<dbReference type="FunFam" id="3.90.550.10:FF:000036">
    <property type="entry name" value="Dolichol-phosphate mannosyltransferase subunit 1"/>
    <property type="match status" value="1"/>
</dbReference>
<dbReference type="GO" id="GO:0006720">
    <property type="term" value="P:isoprenoid metabolic process"/>
    <property type="evidence" value="ECO:0007669"/>
    <property type="project" value="UniProtKB-ARBA"/>
</dbReference>
<comment type="cofactor">
    <cofactor evidence="2">
        <name>Mn(2+)</name>
        <dbReference type="ChEBI" id="CHEBI:29035"/>
    </cofactor>
</comment>
<evidence type="ECO:0000256" key="8">
    <source>
        <dbReference type="ARBA" id="ARBA00022679"/>
    </source>
</evidence>
<comment type="similarity">
    <text evidence="6 13">Belongs to the glycosyltransferase 2 family.</text>
</comment>